<sequence length="122" mass="13377">MCVRENQVGSSQLCSHDADHHLQLDFAVYWKCCPSVVEADLDYDEPNRRPARLEVVEELLKLGRISGPIIVTGLLLYLRGMISMQFLGYLGELELAGGSLSIGFSNITGYSVISGLAMGMEP</sequence>
<dbReference type="GO" id="GO:0015297">
    <property type="term" value="F:antiporter activity"/>
    <property type="evidence" value="ECO:0007669"/>
    <property type="project" value="InterPro"/>
</dbReference>
<accession>A0AA38GWJ0</accession>
<comment type="similarity">
    <text evidence="1">Belongs to the multi antimicrobial extrusion (MATE) (TC 2.A.66.1) family.</text>
</comment>
<evidence type="ECO:0000313" key="3">
    <source>
        <dbReference type="Proteomes" id="UP000824469"/>
    </source>
</evidence>
<feature type="non-terminal residue" evidence="2">
    <location>
        <position position="1"/>
    </location>
</feature>
<dbReference type="EMBL" id="JAHRHJ020000001">
    <property type="protein sequence ID" value="KAH9330533.1"/>
    <property type="molecule type" value="Genomic_DNA"/>
</dbReference>
<reference evidence="2 3" key="1">
    <citation type="journal article" date="2021" name="Nat. Plants">
        <title>The Taxus genome provides insights into paclitaxel biosynthesis.</title>
        <authorList>
            <person name="Xiong X."/>
            <person name="Gou J."/>
            <person name="Liao Q."/>
            <person name="Li Y."/>
            <person name="Zhou Q."/>
            <person name="Bi G."/>
            <person name="Li C."/>
            <person name="Du R."/>
            <person name="Wang X."/>
            <person name="Sun T."/>
            <person name="Guo L."/>
            <person name="Liang H."/>
            <person name="Lu P."/>
            <person name="Wu Y."/>
            <person name="Zhang Z."/>
            <person name="Ro D.K."/>
            <person name="Shang Y."/>
            <person name="Huang S."/>
            <person name="Yan J."/>
        </authorList>
    </citation>
    <scope>NUCLEOTIDE SEQUENCE [LARGE SCALE GENOMIC DNA]</scope>
    <source>
        <strain evidence="2">Ta-2019</strain>
    </source>
</reference>
<dbReference type="Proteomes" id="UP000824469">
    <property type="component" value="Unassembled WGS sequence"/>
</dbReference>
<name>A0AA38GWJ0_TAXCH</name>
<dbReference type="InterPro" id="IPR002528">
    <property type="entry name" value="MATE_fam"/>
</dbReference>
<keyword evidence="3" id="KW-1185">Reference proteome</keyword>
<dbReference type="AlphaFoldDB" id="A0AA38GWJ0"/>
<protein>
    <submittedName>
        <fullName evidence="2">Uncharacterized protein</fullName>
    </submittedName>
</protein>
<dbReference type="GO" id="GO:0042910">
    <property type="term" value="F:xenobiotic transmembrane transporter activity"/>
    <property type="evidence" value="ECO:0007669"/>
    <property type="project" value="InterPro"/>
</dbReference>
<evidence type="ECO:0000313" key="2">
    <source>
        <dbReference type="EMBL" id="KAH9330533.1"/>
    </source>
</evidence>
<gene>
    <name evidence="2" type="ORF">KI387_002641</name>
</gene>
<proteinExistence type="inferred from homology"/>
<organism evidence="2 3">
    <name type="scientific">Taxus chinensis</name>
    <name type="common">Chinese yew</name>
    <name type="synonym">Taxus wallichiana var. chinensis</name>
    <dbReference type="NCBI Taxonomy" id="29808"/>
    <lineage>
        <taxon>Eukaryota</taxon>
        <taxon>Viridiplantae</taxon>
        <taxon>Streptophyta</taxon>
        <taxon>Embryophyta</taxon>
        <taxon>Tracheophyta</taxon>
        <taxon>Spermatophyta</taxon>
        <taxon>Pinopsida</taxon>
        <taxon>Pinidae</taxon>
        <taxon>Conifers II</taxon>
        <taxon>Cupressales</taxon>
        <taxon>Taxaceae</taxon>
        <taxon>Taxus</taxon>
    </lineage>
</organism>
<dbReference type="Pfam" id="PF01554">
    <property type="entry name" value="MatE"/>
    <property type="match status" value="1"/>
</dbReference>
<comment type="caution">
    <text evidence="2">The sequence shown here is derived from an EMBL/GenBank/DDBJ whole genome shotgun (WGS) entry which is preliminary data.</text>
</comment>
<dbReference type="GO" id="GO:0016020">
    <property type="term" value="C:membrane"/>
    <property type="evidence" value="ECO:0007669"/>
    <property type="project" value="InterPro"/>
</dbReference>
<evidence type="ECO:0000256" key="1">
    <source>
        <dbReference type="ARBA" id="ARBA00010199"/>
    </source>
</evidence>